<evidence type="ECO:0000256" key="3">
    <source>
        <dbReference type="ARBA" id="ARBA00023163"/>
    </source>
</evidence>
<dbReference type="InterPro" id="IPR036388">
    <property type="entry name" value="WH-like_DNA-bd_sf"/>
</dbReference>
<keyword evidence="3" id="KW-0804">Transcription</keyword>
<protein>
    <submittedName>
        <fullName evidence="5">Helix-turn-helix transcriptional regulator</fullName>
    </submittedName>
</protein>
<comment type="caution">
    <text evidence="5">The sequence shown here is derived from an EMBL/GenBank/DDBJ whole genome shotgun (WGS) entry which is preliminary data.</text>
</comment>
<keyword evidence="2" id="KW-0238">DNA-binding</keyword>
<reference evidence="5 6" key="1">
    <citation type="submission" date="2020-10" db="EMBL/GenBank/DDBJ databases">
        <title>Connecting structure to function with the recovery of over 1000 high-quality activated sludge metagenome-assembled genomes encoding full-length rRNA genes using long-read sequencing.</title>
        <authorList>
            <person name="Singleton C.M."/>
            <person name="Petriglieri F."/>
            <person name="Kristensen J.M."/>
            <person name="Kirkegaard R.H."/>
            <person name="Michaelsen T.Y."/>
            <person name="Andersen M.H."/>
            <person name="Karst S.M."/>
            <person name="Dueholm M.S."/>
            <person name="Nielsen P.H."/>
            <person name="Albertsen M."/>
        </authorList>
    </citation>
    <scope>NUCLEOTIDE SEQUENCE [LARGE SCALE GENOMIC DNA]</scope>
    <source>
        <strain evidence="5">Ribe_18-Q3-R11-54_BAT3C.373</strain>
    </source>
</reference>
<dbReference type="PROSITE" id="PS50987">
    <property type="entry name" value="HTH_ARSR_2"/>
    <property type="match status" value="1"/>
</dbReference>
<dbReference type="PANTHER" id="PTHR33154">
    <property type="entry name" value="TRANSCRIPTIONAL REGULATOR, ARSR FAMILY"/>
    <property type="match status" value="1"/>
</dbReference>
<dbReference type="GO" id="GO:0003677">
    <property type="term" value="F:DNA binding"/>
    <property type="evidence" value="ECO:0007669"/>
    <property type="project" value="UniProtKB-KW"/>
</dbReference>
<dbReference type="InterPro" id="IPR051081">
    <property type="entry name" value="HTH_MetalResp_TranReg"/>
</dbReference>
<dbReference type="GO" id="GO:0003700">
    <property type="term" value="F:DNA-binding transcription factor activity"/>
    <property type="evidence" value="ECO:0007669"/>
    <property type="project" value="InterPro"/>
</dbReference>
<evidence type="ECO:0000313" key="5">
    <source>
        <dbReference type="EMBL" id="MBK9719064.1"/>
    </source>
</evidence>
<dbReference type="InterPro" id="IPR011991">
    <property type="entry name" value="ArsR-like_HTH"/>
</dbReference>
<evidence type="ECO:0000259" key="4">
    <source>
        <dbReference type="PROSITE" id="PS50987"/>
    </source>
</evidence>
<dbReference type="AlphaFoldDB" id="A0A9D7XEG7"/>
<dbReference type="EMBL" id="JADKFW010000015">
    <property type="protein sequence ID" value="MBK9719064.1"/>
    <property type="molecule type" value="Genomic_DNA"/>
</dbReference>
<keyword evidence="1" id="KW-0805">Transcription regulation</keyword>
<dbReference type="InterPro" id="IPR036390">
    <property type="entry name" value="WH_DNA-bd_sf"/>
</dbReference>
<dbReference type="SMART" id="SM00418">
    <property type="entry name" value="HTH_ARSR"/>
    <property type="match status" value="1"/>
</dbReference>
<sequence>MKKTKVSFNAVKLDYSCELMRALAHPLRLQILEFIDKQGVVNVNKIYNALKIEQSVTSQHLSILKLSGVLQSEKVGKYVHCKINYEVVHRAEVAVRNFLGKNKKSA</sequence>
<dbReference type="PANTHER" id="PTHR33154:SF33">
    <property type="entry name" value="TRANSCRIPTIONAL REPRESSOR SDPR"/>
    <property type="match status" value="1"/>
</dbReference>
<dbReference type="CDD" id="cd00090">
    <property type="entry name" value="HTH_ARSR"/>
    <property type="match status" value="1"/>
</dbReference>
<dbReference type="PRINTS" id="PR00778">
    <property type="entry name" value="HTHARSR"/>
</dbReference>
<name>A0A9D7XEG7_9BACT</name>
<dbReference type="Gene3D" id="1.10.10.10">
    <property type="entry name" value="Winged helix-like DNA-binding domain superfamily/Winged helix DNA-binding domain"/>
    <property type="match status" value="1"/>
</dbReference>
<dbReference type="Proteomes" id="UP000808349">
    <property type="component" value="Unassembled WGS sequence"/>
</dbReference>
<accession>A0A9D7XEG7</accession>
<evidence type="ECO:0000256" key="1">
    <source>
        <dbReference type="ARBA" id="ARBA00023015"/>
    </source>
</evidence>
<evidence type="ECO:0000256" key="2">
    <source>
        <dbReference type="ARBA" id="ARBA00023125"/>
    </source>
</evidence>
<feature type="domain" description="HTH arsR-type" evidence="4">
    <location>
        <begin position="8"/>
        <end position="103"/>
    </location>
</feature>
<dbReference type="SUPFAM" id="SSF46785">
    <property type="entry name" value="Winged helix' DNA-binding domain"/>
    <property type="match status" value="1"/>
</dbReference>
<dbReference type="Pfam" id="PF01022">
    <property type="entry name" value="HTH_5"/>
    <property type="match status" value="1"/>
</dbReference>
<dbReference type="InterPro" id="IPR001845">
    <property type="entry name" value="HTH_ArsR_DNA-bd_dom"/>
</dbReference>
<gene>
    <name evidence="5" type="ORF">IPO85_16420</name>
</gene>
<dbReference type="NCBIfam" id="NF033788">
    <property type="entry name" value="HTH_metalloreg"/>
    <property type="match status" value="1"/>
</dbReference>
<evidence type="ECO:0000313" key="6">
    <source>
        <dbReference type="Proteomes" id="UP000808349"/>
    </source>
</evidence>
<proteinExistence type="predicted"/>
<organism evidence="5 6">
    <name type="scientific">Candidatus Defluviibacterium haderslevense</name>
    <dbReference type="NCBI Taxonomy" id="2981993"/>
    <lineage>
        <taxon>Bacteria</taxon>
        <taxon>Pseudomonadati</taxon>
        <taxon>Bacteroidota</taxon>
        <taxon>Saprospiria</taxon>
        <taxon>Saprospirales</taxon>
        <taxon>Saprospiraceae</taxon>
        <taxon>Candidatus Defluviibacterium</taxon>
    </lineage>
</organism>